<dbReference type="EMBL" id="CP046072">
    <property type="protein sequence ID" value="QSZ43004.1"/>
    <property type="molecule type" value="Genomic_DNA"/>
</dbReference>
<accession>A0A975B2J4</accession>
<dbReference type="RefSeq" id="WP_207561818.1">
    <property type="nucleotide sequence ID" value="NZ_CP046072.1"/>
</dbReference>
<evidence type="ECO:0000313" key="2">
    <source>
        <dbReference type="Proteomes" id="UP000671852"/>
    </source>
</evidence>
<sequence length="712" mass="81865">MFERENCTKARSEVTAFSVLKDDRVAFSTQVHGAKIFSSISCSSIKNLSIELLGYQTTAVAFSTEYDLLAFANSNTIYVINTNNKELLQTIHTNDGIIELISFVPNSMYLVAGTKQGRVLQYRYDGRSQLSRICSFGHGSKSTGRLKNNYVSAFASNDEYFAFSGFGGIITVLKMHSLANKHSIESSYVRINALCFLDGYRLVSGNVDGLIQIHSLINIDECKNIDTPFINIKQILVMPNPKYIMVCAESKNLIIIDTHTAKVVSRNYLSFESDVARIALTLDNHLLVVLENNLIEKIQLPSKELIKEHLVNNELHKAYEIIENDPMLEGTREYKRVEVLYDKLYTQAITSLINGNAKEARELLAMFNELESKKDDIKQMFKAFEYYPRFKTLYLEKKYALAYAMSDKHPVLQHTMQYQKMEEVYNENFSFAQKQILRGRLDVAKEILMPYTTVASKKDTIKIVLRYSSEYIALLKAITQKDFIEAEEIVKRNKQLSKLPMYDSFKNATDNALIQVQELIHEGEIDLAIKHIKQLMKNPTLKEKLQALYRECMIVRKLEQTYEKKEFRECYEIMDRSVFLGNLELSEQLEIHWAKLMNECEEHALKGDLKSIKKVLGDLILVKSRVNKIGDLIRVSFHTKIKFLMAKKSFGAAESIIYSYIDIFGTDREALVLMKTYEKASNKKLAITSTQIERVPRNHWLSSPMIVEQEKI</sequence>
<reference evidence="1" key="1">
    <citation type="submission" date="2019-11" db="EMBL/GenBank/DDBJ databases">
        <authorList>
            <person name="Kojima H."/>
        </authorList>
    </citation>
    <scope>NUCLEOTIDE SEQUENCE</scope>
    <source>
        <strain evidence="1">H1576</strain>
    </source>
</reference>
<dbReference type="InterPro" id="IPR015943">
    <property type="entry name" value="WD40/YVTN_repeat-like_dom_sf"/>
</dbReference>
<evidence type="ECO:0000313" key="1">
    <source>
        <dbReference type="EMBL" id="QSZ43004.1"/>
    </source>
</evidence>
<dbReference type="Proteomes" id="UP000671852">
    <property type="component" value="Chromosome"/>
</dbReference>
<evidence type="ECO:0008006" key="3">
    <source>
        <dbReference type="Google" id="ProtNLM"/>
    </source>
</evidence>
<gene>
    <name evidence="1" type="ORF">GJV85_13115</name>
</gene>
<dbReference type="SUPFAM" id="SSF69322">
    <property type="entry name" value="Tricorn protease domain 2"/>
    <property type="match status" value="1"/>
</dbReference>
<reference evidence="1" key="2">
    <citation type="submission" date="2021-04" db="EMBL/GenBank/DDBJ databases">
        <title>Isolation and characterization of a novel species of the genus Sulfurimonas.</title>
        <authorList>
            <person name="Fukui M."/>
        </authorList>
    </citation>
    <scope>NUCLEOTIDE SEQUENCE</scope>
    <source>
        <strain evidence="1">H1576</strain>
    </source>
</reference>
<dbReference type="KEGG" id="saqt:GJV85_13115"/>
<dbReference type="Gene3D" id="2.130.10.10">
    <property type="entry name" value="YVTN repeat-like/Quinoprotein amine dehydrogenase"/>
    <property type="match status" value="1"/>
</dbReference>
<organism evidence="1 2">
    <name type="scientific">Sulfurimonas aquatica</name>
    <dbReference type="NCBI Taxonomy" id="2672570"/>
    <lineage>
        <taxon>Bacteria</taxon>
        <taxon>Pseudomonadati</taxon>
        <taxon>Campylobacterota</taxon>
        <taxon>Epsilonproteobacteria</taxon>
        <taxon>Campylobacterales</taxon>
        <taxon>Sulfurimonadaceae</taxon>
        <taxon>Sulfurimonas</taxon>
    </lineage>
</organism>
<proteinExistence type="predicted"/>
<name>A0A975B2J4_9BACT</name>
<dbReference type="AlphaFoldDB" id="A0A975B2J4"/>
<protein>
    <recommendedName>
        <fullName evidence="3">WD40 repeat domain-containing protein</fullName>
    </recommendedName>
</protein>
<keyword evidence="2" id="KW-1185">Reference proteome</keyword>